<accession>A0ABR3T6C0</accession>
<name>A0ABR3T6C0_9PEZI</name>
<evidence type="ECO:0008006" key="3">
    <source>
        <dbReference type="Google" id="ProtNLM"/>
    </source>
</evidence>
<reference evidence="1 2" key="1">
    <citation type="submission" date="2024-02" db="EMBL/GenBank/DDBJ databases">
        <title>De novo assembly and annotation of 12 fungi associated with fruit tree decline syndrome in Ontario, Canada.</title>
        <authorList>
            <person name="Sulman M."/>
            <person name="Ellouze W."/>
            <person name="Ilyukhin E."/>
        </authorList>
    </citation>
    <scope>NUCLEOTIDE SEQUENCE [LARGE SCALE GENOMIC DNA]</scope>
    <source>
        <strain evidence="1 2">M1-105</strain>
    </source>
</reference>
<evidence type="ECO:0000313" key="1">
    <source>
        <dbReference type="EMBL" id="KAL1634901.1"/>
    </source>
</evidence>
<sequence>MTLRDALERNDFTNINPNDLPVAIPHLAKHAERSPDEMLLESFGFAIMSRNIDLVSHLLLDILNSDIDLSTIYPLHLAIDYLDGSKTCCKIVETLSDKLDDSYRIKDLYTNDSGHTLIDSLMMAIIRSHTDLTPSILDEAIKEKRFRGDEISICGRWDADSDCTRKLLSSGFSKAPSNWKHKFCHTSVQAICHSMWHLQFWYRDTGFPQSGLFQKRCTNCGLKLELSQLHTLVIVTYLLAEAGCEDEDLFGMISSLLCLISPLETSDFENDVSLTLLFDMEADSMTESCTHQKLNAEDFARELRSFRTRNWTEKCATGWELFQLLLDRSQRASKAFQIDPEMHREEPMCKKHYIYNVLCGDSKLATIWAAMQAELLTYRRLHLTDAWLSNNFDIAKLLNSLKNDEELSLALPDLTEPRDCSCGAYILRTEDVDTREISNFSYLDDPERTGYVMDDY</sequence>
<dbReference type="EMBL" id="JAJVDC020000013">
    <property type="protein sequence ID" value="KAL1634901.1"/>
    <property type="molecule type" value="Genomic_DNA"/>
</dbReference>
<dbReference type="Proteomes" id="UP001521116">
    <property type="component" value="Unassembled WGS sequence"/>
</dbReference>
<organism evidence="1 2">
    <name type="scientific">Neofusicoccum ribis</name>
    <dbReference type="NCBI Taxonomy" id="45134"/>
    <lineage>
        <taxon>Eukaryota</taxon>
        <taxon>Fungi</taxon>
        <taxon>Dikarya</taxon>
        <taxon>Ascomycota</taxon>
        <taxon>Pezizomycotina</taxon>
        <taxon>Dothideomycetes</taxon>
        <taxon>Dothideomycetes incertae sedis</taxon>
        <taxon>Botryosphaeriales</taxon>
        <taxon>Botryosphaeriaceae</taxon>
        <taxon>Neofusicoccum</taxon>
    </lineage>
</organism>
<protein>
    <recommendedName>
        <fullName evidence="3">Ankyrin repeat protein</fullName>
    </recommendedName>
</protein>
<proteinExistence type="predicted"/>
<comment type="caution">
    <text evidence="1">The sequence shown here is derived from an EMBL/GenBank/DDBJ whole genome shotgun (WGS) entry which is preliminary data.</text>
</comment>
<gene>
    <name evidence="1" type="ORF">SLS56_001982</name>
</gene>
<keyword evidence="2" id="KW-1185">Reference proteome</keyword>
<evidence type="ECO:0000313" key="2">
    <source>
        <dbReference type="Proteomes" id="UP001521116"/>
    </source>
</evidence>